<evidence type="ECO:0008006" key="3">
    <source>
        <dbReference type="Google" id="ProtNLM"/>
    </source>
</evidence>
<protein>
    <recommendedName>
        <fullName evidence="3">Ribbon-helix-helix protein, copG family</fullName>
    </recommendedName>
</protein>
<sequence>MNKPKREICLKAYITQDEHDRIKQLAEQTGLSISEYVRRVLSGSRVDSRIDQTAFLAALKVNADLGRLGGLFKLYLSQDRTIVDPEKIRKVLFEIEDRQDELRPIIQKIREAI</sequence>
<evidence type="ECO:0000313" key="1">
    <source>
        <dbReference type="EMBL" id="SDP01819.1"/>
    </source>
</evidence>
<dbReference type="InterPro" id="IPR053842">
    <property type="entry name" value="NikA-like"/>
</dbReference>
<organism evidence="1 2">
    <name type="scientific">Desulforhopalus singaporensis</name>
    <dbReference type="NCBI Taxonomy" id="91360"/>
    <lineage>
        <taxon>Bacteria</taxon>
        <taxon>Pseudomonadati</taxon>
        <taxon>Thermodesulfobacteriota</taxon>
        <taxon>Desulfobulbia</taxon>
        <taxon>Desulfobulbales</taxon>
        <taxon>Desulfocapsaceae</taxon>
        <taxon>Desulforhopalus</taxon>
    </lineage>
</organism>
<dbReference type="EMBL" id="FNJI01000009">
    <property type="protein sequence ID" value="SDP01819.1"/>
    <property type="molecule type" value="Genomic_DNA"/>
</dbReference>
<dbReference type="RefSeq" id="WP_092221557.1">
    <property type="nucleotide sequence ID" value="NZ_FNJI01000009.1"/>
</dbReference>
<name>A0A1H0PAZ0_9BACT</name>
<reference evidence="1 2" key="1">
    <citation type="submission" date="2016-10" db="EMBL/GenBank/DDBJ databases">
        <authorList>
            <person name="de Groot N.N."/>
        </authorList>
    </citation>
    <scope>NUCLEOTIDE SEQUENCE [LARGE SCALE GENOMIC DNA]</scope>
    <source>
        <strain evidence="1 2">DSM 12130</strain>
    </source>
</reference>
<dbReference type="OrthoDB" id="8966807at2"/>
<proteinExistence type="predicted"/>
<dbReference type="STRING" id="91360.SAMN05660330_01577"/>
<gene>
    <name evidence="1" type="ORF">SAMN05660330_01577</name>
</gene>
<dbReference type="AlphaFoldDB" id="A0A1H0PAZ0"/>
<accession>A0A1H0PAZ0</accession>
<evidence type="ECO:0000313" key="2">
    <source>
        <dbReference type="Proteomes" id="UP000199073"/>
    </source>
</evidence>
<dbReference type="Proteomes" id="UP000199073">
    <property type="component" value="Unassembled WGS sequence"/>
</dbReference>
<keyword evidence="2" id="KW-1185">Reference proteome</keyword>
<dbReference type="Pfam" id="PF21983">
    <property type="entry name" value="NikA-like"/>
    <property type="match status" value="1"/>
</dbReference>